<dbReference type="SUPFAM" id="SSF56988">
    <property type="entry name" value="Anthrax protective antigen"/>
    <property type="match status" value="1"/>
</dbReference>
<dbReference type="SUPFAM" id="SSF53649">
    <property type="entry name" value="Alkaline phosphatase-like"/>
    <property type="match status" value="1"/>
</dbReference>
<protein>
    <submittedName>
        <fullName evidence="3">Sulfatase-like hydrolase/transferase</fullName>
    </submittedName>
</protein>
<dbReference type="PANTHER" id="PTHR43751:SF3">
    <property type="entry name" value="SULFATASE N-TERMINAL DOMAIN-CONTAINING PROTEIN"/>
    <property type="match status" value="1"/>
</dbReference>
<dbReference type="PANTHER" id="PTHR43751">
    <property type="entry name" value="SULFATASE"/>
    <property type="match status" value="1"/>
</dbReference>
<dbReference type="InterPro" id="IPR017850">
    <property type="entry name" value="Alkaline_phosphatase_core_sf"/>
</dbReference>
<dbReference type="Gene3D" id="3.40.720.10">
    <property type="entry name" value="Alkaline Phosphatase, subunit A"/>
    <property type="match status" value="1"/>
</dbReference>
<gene>
    <name evidence="3" type="ORF">SH580_18325</name>
</gene>
<feature type="domain" description="PA14" evidence="2">
    <location>
        <begin position="549"/>
        <end position="688"/>
    </location>
</feature>
<proteinExistence type="predicted"/>
<dbReference type="Proteomes" id="UP001324993">
    <property type="component" value="Chromosome"/>
</dbReference>
<evidence type="ECO:0000256" key="1">
    <source>
        <dbReference type="SAM" id="SignalP"/>
    </source>
</evidence>
<dbReference type="EMBL" id="CP138858">
    <property type="protein sequence ID" value="WPJ95380.1"/>
    <property type="molecule type" value="Genomic_DNA"/>
</dbReference>
<feature type="signal peptide" evidence="1">
    <location>
        <begin position="1"/>
        <end position="22"/>
    </location>
</feature>
<dbReference type="InterPro" id="IPR037524">
    <property type="entry name" value="PA14/GLEYA"/>
</dbReference>
<reference evidence="3 4" key="1">
    <citation type="submission" date="2023-11" db="EMBL/GenBank/DDBJ databases">
        <title>Coraliomargarita sp. nov., isolated from marine algae.</title>
        <authorList>
            <person name="Lee J.K."/>
            <person name="Baek J.H."/>
            <person name="Kim J.M."/>
            <person name="Choi D.G."/>
            <person name="Jeon C.O."/>
        </authorList>
    </citation>
    <scope>NUCLEOTIDE SEQUENCE [LARGE SCALE GENOMIC DNA]</scope>
    <source>
        <strain evidence="3 4">J2-16</strain>
    </source>
</reference>
<dbReference type="RefSeq" id="WP_319832269.1">
    <property type="nucleotide sequence ID" value="NZ_CP138858.1"/>
</dbReference>
<keyword evidence="1" id="KW-0732">Signal</keyword>
<dbReference type="InterPro" id="IPR052701">
    <property type="entry name" value="GAG_Ulvan_Degrading_Sulfatases"/>
</dbReference>
<evidence type="ECO:0000313" key="4">
    <source>
        <dbReference type="Proteomes" id="UP001324993"/>
    </source>
</evidence>
<name>A0ABZ0RK52_9BACT</name>
<feature type="chain" id="PRO_5046252213" evidence="1">
    <location>
        <begin position="23"/>
        <end position="693"/>
    </location>
</feature>
<dbReference type="InterPro" id="IPR011658">
    <property type="entry name" value="PA14_dom"/>
</dbReference>
<sequence length="693" mass="76668">MKTYYIIALAVISALSSLLAQASERPNIIFFLADDLGYGDLGAFWQDQRSGIKKFDTPGLDRMAAEGAKLTHHYIAAPVCAPSRASFFQGRHQGNADVRNNQFDYPLPDNINIASMLKAAGYRTIHIGKFGLAGSKTDADLTGEGSANLPAHPLHRGWDQFFGYLFHIDGHQHYPRNGTSKQKAFIYDGFRQVTDAATNLYTTDAWTAAAKQAIIDEVNDGDDQPFFLYLAYDTPHSVLQFPAKAYPGEGQGNAKNHYGLNGGVQWTTEKDATGRVRYANTAGDSEEIDNYVHPELNPKWNPREQRHVGMIRRMDNSVADILQLLADLKIDENTICIFSSDNGPHKEGGQNPRSFESFANMEGLKRDLWEGGLRVPTIVRWPGHIAAATNDEQAIAEIDTPSGNWDWLPTFAELAGVPAPANTDGVSLAPLLTGAENQQNHSYLYFEYTYRATTPDYREFPNHGGDPRGQMQAIRIGNFMGVRTGITNAENPFRIYDVVNDPAQATDLANSMPEMQAQMKYYALAAHHPLSGAERPYSQTPLPSVQVADRASGLAYQAFEGDWQWTPDFSSMTPVASGSANGLDVSFRSRDDGIGLHYQGYIHVPTAGAWQFHLSADSGVVMHIHDRLVIDDDYQRPPAVRTVSSQKIPLQAGLHPISIAYRHGTGPNKLSLEWEGPQRSRETIPKGAYFREH</sequence>
<dbReference type="SMART" id="SM00758">
    <property type="entry name" value="PA14"/>
    <property type="match status" value="1"/>
</dbReference>
<dbReference type="Pfam" id="PF00884">
    <property type="entry name" value="Sulfatase"/>
    <property type="match status" value="1"/>
</dbReference>
<dbReference type="InterPro" id="IPR000917">
    <property type="entry name" value="Sulfatase_N"/>
</dbReference>
<dbReference type="Gene3D" id="3.90.182.10">
    <property type="entry name" value="Toxin - Anthrax Protective Antigen,domain 1"/>
    <property type="match status" value="1"/>
</dbReference>
<evidence type="ECO:0000313" key="3">
    <source>
        <dbReference type="EMBL" id="WPJ95380.1"/>
    </source>
</evidence>
<dbReference type="Gene3D" id="3.30.1120.10">
    <property type="match status" value="1"/>
</dbReference>
<organism evidence="3 4">
    <name type="scientific">Coraliomargarita algicola</name>
    <dbReference type="NCBI Taxonomy" id="3092156"/>
    <lineage>
        <taxon>Bacteria</taxon>
        <taxon>Pseudomonadati</taxon>
        <taxon>Verrucomicrobiota</taxon>
        <taxon>Opitutia</taxon>
        <taxon>Puniceicoccales</taxon>
        <taxon>Coraliomargaritaceae</taxon>
        <taxon>Coraliomargarita</taxon>
    </lineage>
</organism>
<accession>A0ABZ0RK52</accession>
<keyword evidence="4" id="KW-1185">Reference proteome</keyword>
<dbReference type="PROSITE" id="PS51820">
    <property type="entry name" value="PA14"/>
    <property type="match status" value="1"/>
</dbReference>
<evidence type="ECO:0000259" key="2">
    <source>
        <dbReference type="PROSITE" id="PS51820"/>
    </source>
</evidence>
<dbReference type="Pfam" id="PF07691">
    <property type="entry name" value="PA14"/>
    <property type="match status" value="1"/>
</dbReference>